<protein>
    <submittedName>
        <fullName evidence="2">Uncharacterized protein</fullName>
    </submittedName>
</protein>
<keyword evidence="3" id="KW-1185">Reference proteome</keyword>
<dbReference type="EMBL" id="JAHUTJ010074631">
    <property type="protein sequence ID" value="MED6293628.1"/>
    <property type="molecule type" value="Genomic_DNA"/>
</dbReference>
<dbReference type="Proteomes" id="UP001352852">
    <property type="component" value="Unassembled WGS sequence"/>
</dbReference>
<evidence type="ECO:0000256" key="1">
    <source>
        <dbReference type="SAM" id="Phobius"/>
    </source>
</evidence>
<name>A0ABU7F2E9_9TELE</name>
<keyword evidence="1" id="KW-0812">Transmembrane</keyword>
<accession>A0ABU7F2E9</accession>
<keyword evidence="1" id="KW-1133">Transmembrane helix</keyword>
<evidence type="ECO:0000313" key="3">
    <source>
        <dbReference type="Proteomes" id="UP001352852"/>
    </source>
</evidence>
<reference evidence="2 3" key="1">
    <citation type="submission" date="2021-06" db="EMBL/GenBank/DDBJ databases">
        <authorList>
            <person name="Palmer J.M."/>
        </authorList>
    </citation>
    <scope>NUCLEOTIDE SEQUENCE [LARGE SCALE GENOMIC DNA]</scope>
    <source>
        <strain evidence="2 3">CL_MEX2019</strain>
        <tissue evidence="2">Muscle</tissue>
    </source>
</reference>
<proteinExistence type="predicted"/>
<sequence length="105" mass="11544">MWIHTPDQDEESCVSSCSLIVLSRSDVHESGGSQETVRCFGLLLLGALFLCILIGGRLGTLSNQTTSIPRLRVKVYNGDKILPLLIAALFNTRLQSQEHLDQCSD</sequence>
<evidence type="ECO:0000313" key="2">
    <source>
        <dbReference type="EMBL" id="MED6293628.1"/>
    </source>
</evidence>
<organism evidence="2 3">
    <name type="scientific">Characodon lateralis</name>
    <dbReference type="NCBI Taxonomy" id="208331"/>
    <lineage>
        <taxon>Eukaryota</taxon>
        <taxon>Metazoa</taxon>
        <taxon>Chordata</taxon>
        <taxon>Craniata</taxon>
        <taxon>Vertebrata</taxon>
        <taxon>Euteleostomi</taxon>
        <taxon>Actinopterygii</taxon>
        <taxon>Neopterygii</taxon>
        <taxon>Teleostei</taxon>
        <taxon>Neoteleostei</taxon>
        <taxon>Acanthomorphata</taxon>
        <taxon>Ovalentaria</taxon>
        <taxon>Atherinomorphae</taxon>
        <taxon>Cyprinodontiformes</taxon>
        <taxon>Goodeidae</taxon>
        <taxon>Characodon</taxon>
    </lineage>
</organism>
<gene>
    <name evidence="2" type="ORF">CHARACLAT_012388</name>
</gene>
<feature type="transmembrane region" description="Helical" evidence="1">
    <location>
        <begin position="40"/>
        <end position="60"/>
    </location>
</feature>
<comment type="caution">
    <text evidence="2">The sequence shown here is derived from an EMBL/GenBank/DDBJ whole genome shotgun (WGS) entry which is preliminary data.</text>
</comment>
<keyword evidence="1" id="KW-0472">Membrane</keyword>